<dbReference type="PANTHER" id="PTHR43539">
    <property type="entry name" value="FLAVIN-BINDING MONOOXYGENASE-LIKE PROTEIN (AFU_ORTHOLOGUE AFUA_4G09220)"/>
    <property type="match status" value="1"/>
</dbReference>
<keyword evidence="1" id="KW-0560">Oxidoreductase</keyword>
<dbReference type="PRINTS" id="PR00411">
    <property type="entry name" value="PNDRDTASEI"/>
</dbReference>
<dbReference type="Gene3D" id="3.10.450.50">
    <property type="match status" value="1"/>
</dbReference>
<dbReference type="PANTHER" id="PTHR43539:SF68">
    <property type="entry name" value="FLAVIN-BINDING MONOOXYGENASE-LIKE PROTEIN (AFU_ORTHOLOGUE AFUA_4G09220)"/>
    <property type="match status" value="1"/>
</dbReference>
<accession>A0A7I9WR44</accession>
<dbReference type="AlphaFoldDB" id="A0A7I9WR44"/>
<evidence type="ECO:0000313" key="2">
    <source>
        <dbReference type="EMBL" id="GFG59798.1"/>
    </source>
</evidence>
<evidence type="ECO:0000256" key="1">
    <source>
        <dbReference type="ARBA" id="ARBA00023002"/>
    </source>
</evidence>
<dbReference type="Pfam" id="PF13738">
    <property type="entry name" value="Pyr_redox_3"/>
    <property type="match status" value="1"/>
</dbReference>
<reference evidence="2 3" key="1">
    <citation type="journal article" date="2019" name="Emerg. Microbes Infect.">
        <title>Comprehensive subspecies identification of 175 nontuberculous mycobacteria species based on 7547 genomic profiles.</title>
        <authorList>
            <person name="Matsumoto Y."/>
            <person name="Kinjo T."/>
            <person name="Motooka D."/>
            <person name="Nabeya D."/>
            <person name="Jung N."/>
            <person name="Uechi K."/>
            <person name="Horii T."/>
            <person name="Iida T."/>
            <person name="Fujita J."/>
            <person name="Nakamura S."/>
        </authorList>
    </citation>
    <scope>NUCLEOTIDE SEQUENCE [LARGE SCALE GENOMIC DNA]</scope>
    <source>
        <strain evidence="2 3">JCM 13392</strain>
    </source>
</reference>
<gene>
    <name evidence="2" type="ORF">MMUR_39340</name>
</gene>
<dbReference type="GO" id="GO:0004497">
    <property type="term" value="F:monooxygenase activity"/>
    <property type="evidence" value="ECO:0007669"/>
    <property type="project" value="UniProtKB-KW"/>
</dbReference>
<dbReference type="SUPFAM" id="SSF51905">
    <property type="entry name" value="FAD/NAD(P)-binding domain"/>
    <property type="match status" value="2"/>
</dbReference>
<keyword evidence="3" id="KW-1185">Reference proteome</keyword>
<dbReference type="GO" id="GO:0050660">
    <property type="term" value="F:flavin adenine dinucleotide binding"/>
    <property type="evidence" value="ECO:0007669"/>
    <property type="project" value="TreeGrafter"/>
</dbReference>
<dbReference type="InterPro" id="IPR050982">
    <property type="entry name" value="Auxin_biosynth/cation_transpt"/>
</dbReference>
<keyword evidence="2" id="KW-0503">Monooxygenase</keyword>
<dbReference type="InterPro" id="IPR036188">
    <property type="entry name" value="FAD/NAD-bd_sf"/>
</dbReference>
<dbReference type="InterPro" id="IPR032710">
    <property type="entry name" value="NTF2-like_dom_sf"/>
</dbReference>
<dbReference type="PRINTS" id="PR00368">
    <property type="entry name" value="FADPNR"/>
</dbReference>
<name>A0A7I9WR44_9MYCO</name>
<protein>
    <submittedName>
        <fullName evidence="2">Monooxygenase</fullName>
    </submittedName>
</protein>
<dbReference type="RefSeq" id="WP_193490226.1">
    <property type="nucleotide sequence ID" value="NZ_BAAAMC010000015.1"/>
</dbReference>
<dbReference type="EMBL" id="BLKT01000003">
    <property type="protein sequence ID" value="GFG59798.1"/>
    <property type="molecule type" value="Genomic_DNA"/>
</dbReference>
<organism evidence="2 3">
    <name type="scientific">Mycolicibacterium murale</name>
    <dbReference type="NCBI Taxonomy" id="182220"/>
    <lineage>
        <taxon>Bacteria</taxon>
        <taxon>Bacillati</taxon>
        <taxon>Actinomycetota</taxon>
        <taxon>Actinomycetes</taxon>
        <taxon>Mycobacteriales</taxon>
        <taxon>Mycobacteriaceae</taxon>
        <taxon>Mycolicibacterium</taxon>
    </lineage>
</organism>
<dbReference type="Gene3D" id="3.50.50.60">
    <property type="entry name" value="FAD/NAD(P)-binding domain"/>
    <property type="match status" value="1"/>
</dbReference>
<comment type="caution">
    <text evidence="2">The sequence shown here is derived from an EMBL/GenBank/DDBJ whole genome shotgun (WGS) entry which is preliminary data.</text>
</comment>
<dbReference type="SUPFAM" id="SSF54427">
    <property type="entry name" value="NTF2-like"/>
    <property type="match status" value="1"/>
</dbReference>
<proteinExistence type="predicted"/>
<dbReference type="Proteomes" id="UP000465241">
    <property type="component" value="Unassembled WGS sequence"/>
</dbReference>
<evidence type="ECO:0000313" key="3">
    <source>
        <dbReference type="Proteomes" id="UP000465241"/>
    </source>
</evidence>
<sequence length="602" mass="67477">MTLTQEHLQTSTRDAAGEWLNAFADAAGKRDAARAAGLFADDGSWRDILSLTWHLHTFVGRRQIRLAFEDTLDTMEPSQFVLSESPAPRWVQRAGVDAIEAFFDFATRVGRGKGVLRISPDARGQFVATTVMTSLVELTGFEETSGARRPHGKEYSRNFGGDNWLDQRIASAKYEDRDPAVLVVGGGQAGLAVAARLKQLGVDTLIVDKMERIGDNWRKRYHSLTLHNQVWINHLPYLPFPDTWPTYIPKDKLANWFEFYADAMELNFWTGTELLGAEYDTEARRWNARVRRDEFGERVLHPRHLVIATGISGIPNIPRIPGMETFEGEVLHTAHYSAGPQYKDRNVVVFGTGNSGHDVAQDLHSYGAHVTMVQRSSTTVVAVEPTAQKVYSLYTEPLPTDDLDQIFLSMTHSEVVQTYKTLTQEMAADDQELTDSLNAIGFRTDNGADGTGFQMKYMRRGGGYYINVGCSELLINGSIKLLQYDDIDTVDRAGLQLKDGTHVPADLMVLATGYKNQQELVRRRLGEDIADAIGPIWGYDERGEIRNVWKRTAQEGLWFHTGSLVQNRIFSKFLALQIKAYEVGLLDPAPPTEPRAFTESDN</sequence>